<evidence type="ECO:0000313" key="2">
    <source>
        <dbReference type="EMBL" id="NYI08919.1"/>
    </source>
</evidence>
<keyword evidence="3" id="KW-1185">Reference proteome</keyword>
<keyword evidence="2" id="KW-0808">Transferase</keyword>
<feature type="compositionally biased region" description="Low complexity" evidence="1">
    <location>
        <begin position="7"/>
        <end position="22"/>
    </location>
</feature>
<dbReference type="EMBL" id="JACBZI010000001">
    <property type="protein sequence ID" value="NYI08919.1"/>
    <property type="molecule type" value="Genomic_DNA"/>
</dbReference>
<accession>A0A7Z0C3B3</accession>
<dbReference type="GO" id="GO:0016740">
    <property type="term" value="F:transferase activity"/>
    <property type="evidence" value="ECO:0007669"/>
    <property type="project" value="UniProtKB-KW"/>
</dbReference>
<dbReference type="RefSeq" id="WP_343045480.1">
    <property type="nucleotide sequence ID" value="NZ_BAAAPP010000002.1"/>
</dbReference>
<dbReference type="Proteomes" id="UP000537326">
    <property type="component" value="Unassembled WGS sequence"/>
</dbReference>
<proteinExistence type="predicted"/>
<evidence type="ECO:0000256" key="1">
    <source>
        <dbReference type="SAM" id="MobiDB-lite"/>
    </source>
</evidence>
<protein>
    <submittedName>
        <fullName evidence="2">Glycosyltransferase involved in cell wall biosynthesis</fullName>
    </submittedName>
</protein>
<reference evidence="2 3" key="1">
    <citation type="submission" date="2020-07" db="EMBL/GenBank/DDBJ databases">
        <title>Sequencing the genomes of 1000 actinobacteria strains.</title>
        <authorList>
            <person name="Klenk H.-P."/>
        </authorList>
    </citation>
    <scope>NUCLEOTIDE SEQUENCE [LARGE SCALE GENOMIC DNA]</scope>
    <source>
        <strain evidence="2 3">DSM 18248</strain>
    </source>
</reference>
<dbReference type="SUPFAM" id="SSF53756">
    <property type="entry name" value="UDP-Glycosyltransferase/glycogen phosphorylase"/>
    <property type="match status" value="1"/>
</dbReference>
<sequence length="382" mass="42061">MPHLSGPAAPAHVAAHRAPAARRPVTVASVPSGHVYVRHLAPEEDDGRVVRLPDPDPDTPQRPAGARWWPPVMLRPEWARDADFDLLHLHFGFDAVDPSTLGELTEVLRGRGKPFVLTVHDLRNPHHEDRALHDAQLDVLVPAADALVTLTTGAAAEIRRRWDREALVLPHPHVVPLAAMEAAQERRSWARGDTFRVGLHVKSLRASMAPMRLLPTLVDTVAQLPGAVLQVNGHRDVLDPDGARRDESLAAYLHEQADAGRLELHVHDFLDDQALWAYLASLDVSVLPYRFGTHSGWLEACRDLGTAVVAPTCGFYADQGPVLSYTHDESHLDEDSLAAALRRAHEQRSTHGISVAERRAQRATVAAAHDRLYRYLVTAGRA</sequence>
<feature type="region of interest" description="Disordered" evidence="1">
    <location>
        <begin position="1"/>
        <end position="22"/>
    </location>
</feature>
<gene>
    <name evidence="2" type="ORF">BKA05_000434</name>
</gene>
<dbReference type="AlphaFoldDB" id="A0A7Z0C3B3"/>
<dbReference type="Gene3D" id="3.40.50.2000">
    <property type="entry name" value="Glycogen Phosphorylase B"/>
    <property type="match status" value="2"/>
</dbReference>
<comment type="caution">
    <text evidence="2">The sequence shown here is derived from an EMBL/GenBank/DDBJ whole genome shotgun (WGS) entry which is preliminary data.</text>
</comment>
<name>A0A7Z0C3B3_9ACTN</name>
<organism evidence="2 3">
    <name type="scientific">Nocardioides marinus</name>
    <dbReference type="NCBI Taxonomy" id="374514"/>
    <lineage>
        <taxon>Bacteria</taxon>
        <taxon>Bacillati</taxon>
        <taxon>Actinomycetota</taxon>
        <taxon>Actinomycetes</taxon>
        <taxon>Propionibacteriales</taxon>
        <taxon>Nocardioidaceae</taxon>
        <taxon>Nocardioides</taxon>
    </lineage>
</organism>
<evidence type="ECO:0000313" key="3">
    <source>
        <dbReference type="Proteomes" id="UP000537326"/>
    </source>
</evidence>